<evidence type="ECO:0000313" key="1">
    <source>
        <dbReference type="EMBL" id="MCW8346783.1"/>
    </source>
</evidence>
<dbReference type="EMBL" id="JAKRRY010000015">
    <property type="protein sequence ID" value="MCW8346783.1"/>
    <property type="molecule type" value="Genomic_DNA"/>
</dbReference>
<evidence type="ECO:0000313" key="2">
    <source>
        <dbReference type="Proteomes" id="UP001155587"/>
    </source>
</evidence>
<reference evidence="1" key="1">
    <citation type="submission" date="2022-02" db="EMBL/GenBank/DDBJ databases">
        <title>Vibrio sp. nov, a new bacterium isolated from seawater.</title>
        <authorList>
            <person name="Yuan Y."/>
        </authorList>
    </citation>
    <scope>NUCLEOTIDE SEQUENCE</scope>
    <source>
        <strain evidence="1">ZSDZ65</strain>
    </source>
</reference>
<organism evidence="1 2">
    <name type="scientific">Vibrio qingdaonensis</name>
    <dbReference type="NCBI Taxonomy" id="2829491"/>
    <lineage>
        <taxon>Bacteria</taxon>
        <taxon>Pseudomonadati</taxon>
        <taxon>Pseudomonadota</taxon>
        <taxon>Gammaproteobacteria</taxon>
        <taxon>Vibrionales</taxon>
        <taxon>Vibrionaceae</taxon>
        <taxon>Vibrio</taxon>
    </lineage>
</organism>
<dbReference type="Proteomes" id="UP001155587">
    <property type="component" value="Unassembled WGS sequence"/>
</dbReference>
<protein>
    <submittedName>
        <fullName evidence="1">Uncharacterized protein</fullName>
    </submittedName>
</protein>
<keyword evidence="2" id="KW-1185">Reference proteome</keyword>
<name>A0A9X3CNQ7_9VIBR</name>
<sequence>MKHSTTQQTDNNSRPMAKYYLNQLNGDKSKLHRLALTLLIGLCQF</sequence>
<proteinExistence type="predicted"/>
<comment type="caution">
    <text evidence="1">The sequence shown here is derived from an EMBL/GenBank/DDBJ whole genome shotgun (WGS) entry which is preliminary data.</text>
</comment>
<dbReference type="AlphaFoldDB" id="A0A9X3CNQ7"/>
<gene>
    <name evidence="1" type="ORF">MD535_12330</name>
</gene>
<accession>A0A9X3CNQ7</accession>
<dbReference type="RefSeq" id="WP_265675325.1">
    <property type="nucleotide sequence ID" value="NZ_JAKRRY010000015.1"/>
</dbReference>